<evidence type="ECO:0000259" key="2">
    <source>
        <dbReference type="Pfam" id="PF01593"/>
    </source>
</evidence>
<feature type="domain" description="Amine oxidase" evidence="2">
    <location>
        <begin position="16"/>
        <end position="494"/>
    </location>
</feature>
<reference evidence="3 4" key="1">
    <citation type="journal article" date="2014" name="PLoS Genet.">
        <title>Phylogenetically driven sequencing of extremely halophilic archaea reveals strategies for static and dynamic osmo-response.</title>
        <authorList>
            <person name="Becker E.A."/>
            <person name="Seitzer P.M."/>
            <person name="Tritt A."/>
            <person name="Larsen D."/>
            <person name="Krusor M."/>
            <person name="Yao A.I."/>
            <person name="Wu D."/>
            <person name="Madern D."/>
            <person name="Eisen J.A."/>
            <person name="Darling A.E."/>
            <person name="Facciotti M.T."/>
        </authorList>
    </citation>
    <scope>NUCLEOTIDE SEQUENCE [LARGE SCALE GENOMIC DNA]</scope>
    <source>
        <strain evidence="3 4">100A6</strain>
    </source>
</reference>
<dbReference type="EMBL" id="AOMB01000014">
    <property type="protein sequence ID" value="EMA39931.1"/>
    <property type="molecule type" value="Genomic_DNA"/>
</dbReference>
<dbReference type="Pfam" id="PF01593">
    <property type="entry name" value="Amino_oxidase"/>
    <property type="match status" value="1"/>
</dbReference>
<dbReference type="InterPro" id="IPR050464">
    <property type="entry name" value="Zeta_carotene_desat/Oxidored"/>
</dbReference>
<comment type="caution">
    <text evidence="3">The sequence shown here is derived from an EMBL/GenBank/DDBJ whole genome shotgun (WGS) entry which is preliminary data.</text>
</comment>
<protein>
    <submittedName>
        <fullName evidence="3">Amine oxidase</fullName>
    </submittedName>
</protein>
<dbReference type="SUPFAM" id="SSF51905">
    <property type="entry name" value="FAD/NAD(P)-binding domain"/>
    <property type="match status" value="1"/>
</dbReference>
<dbReference type="RefSeq" id="WP_007691592.1">
    <property type="nucleotide sequence ID" value="NZ_AJRK01000373.1"/>
</dbReference>
<proteinExistence type="predicted"/>
<gene>
    <name evidence="3" type="ORF">C447_05248</name>
</gene>
<organism evidence="3 4">
    <name type="scientific">Halococcus hamelinensis 100A6</name>
    <dbReference type="NCBI Taxonomy" id="1132509"/>
    <lineage>
        <taxon>Archaea</taxon>
        <taxon>Methanobacteriati</taxon>
        <taxon>Methanobacteriota</taxon>
        <taxon>Stenosarchaea group</taxon>
        <taxon>Halobacteria</taxon>
        <taxon>Halobacteriales</taxon>
        <taxon>Halococcaceae</taxon>
        <taxon>Halococcus</taxon>
    </lineage>
</organism>
<evidence type="ECO:0000256" key="1">
    <source>
        <dbReference type="SAM" id="MobiDB-lite"/>
    </source>
</evidence>
<dbReference type="PANTHER" id="PTHR42923">
    <property type="entry name" value="PROTOPORPHYRINOGEN OXIDASE"/>
    <property type="match status" value="1"/>
</dbReference>
<evidence type="ECO:0000313" key="3">
    <source>
        <dbReference type="EMBL" id="EMA39931.1"/>
    </source>
</evidence>
<dbReference type="Gene3D" id="3.50.50.60">
    <property type="entry name" value="FAD/NAD(P)-binding domain"/>
    <property type="match status" value="1"/>
</dbReference>
<dbReference type="InterPro" id="IPR036188">
    <property type="entry name" value="FAD/NAD-bd_sf"/>
</dbReference>
<evidence type="ECO:0000313" key="4">
    <source>
        <dbReference type="Proteomes" id="UP000011566"/>
    </source>
</evidence>
<dbReference type="PANTHER" id="PTHR42923:SF46">
    <property type="entry name" value="AMINE OXIDASE"/>
    <property type="match status" value="1"/>
</dbReference>
<dbReference type="GO" id="GO:0016491">
    <property type="term" value="F:oxidoreductase activity"/>
    <property type="evidence" value="ECO:0007669"/>
    <property type="project" value="InterPro"/>
</dbReference>
<dbReference type="OrthoDB" id="203172at2157"/>
<name>M0M2K2_9EURY</name>
<sequence length="552" mass="60476">MSEGATPTVAVLGGGIGGLSAAQELGERGFDVAVYEANDRFGGKARSVPAAFDDGPTLPGEHGFRFFPGFYWHVTDTMARIPDGDGSVADNLVATSETLIGSVTDDEVVSSTRTPRTPDEWVRQLKPGIAGDGVSGAEAGFFLERLLVVATSCRERVEEEFEAVTWWEFIDADDFSEGYRRNLGRSTQLLVALDPKRASARTVSKIYIQLLRGALDPSLDAERILSGPTSEAWIDPWTDYLDSLGVALHPGHRLTHIGCDGRRVTGATVEADGEEHEVEADYYVAALPVEVMANLVTDDLVRGAPSLAGIEQLDTAWMNGIQFFLREDVPLAHGHQIYPDSPWALTSISQQQFWDDYDLRERTDGAVGGVLSVIVSDWNTPGTVHDKPATECSPEEVREEVWAQLTAHLDGERQGLTEENVYDWALDPALSPTDGGMTNEEPLLVNTVGSLHHRPEADTEIENLTLAADYVHTNTDLACMEGANEAARRATNAIVARSGLRADPCEVHDLTEPKLFEPLKRQDQVRYRFGLPHPGEARKNASRLVRRLRPRV</sequence>
<dbReference type="PATRIC" id="fig|1132509.6.peg.1207"/>
<accession>M0M2K2</accession>
<feature type="compositionally biased region" description="Basic residues" evidence="1">
    <location>
        <begin position="540"/>
        <end position="552"/>
    </location>
</feature>
<dbReference type="AlphaFoldDB" id="M0M2K2"/>
<dbReference type="eggNOG" id="arCOG01521">
    <property type="taxonomic scope" value="Archaea"/>
</dbReference>
<dbReference type="Proteomes" id="UP000011566">
    <property type="component" value="Unassembled WGS sequence"/>
</dbReference>
<feature type="region of interest" description="Disordered" evidence="1">
    <location>
        <begin position="532"/>
        <end position="552"/>
    </location>
</feature>
<dbReference type="InterPro" id="IPR002937">
    <property type="entry name" value="Amino_oxidase"/>
</dbReference>
<keyword evidence="4" id="KW-1185">Reference proteome</keyword>